<dbReference type="Gene3D" id="1.10.8.50">
    <property type="match status" value="1"/>
</dbReference>
<feature type="coiled-coil region" evidence="5">
    <location>
        <begin position="379"/>
        <end position="427"/>
    </location>
</feature>
<dbReference type="InterPro" id="IPR043682">
    <property type="entry name" value="RqcH_bacterial"/>
</dbReference>
<evidence type="ECO:0000313" key="8">
    <source>
        <dbReference type="EMBL" id="MCZ0703370.1"/>
    </source>
</evidence>
<evidence type="ECO:0000256" key="3">
    <source>
        <dbReference type="ARBA" id="ARBA00022884"/>
    </source>
</evidence>
<keyword evidence="4 5" id="KW-0648">Protein biosynthesis</keyword>
<evidence type="ECO:0000256" key="5">
    <source>
        <dbReference type="HAMAP-Rule" id="MF_00844"/>
    </source>
</evidence>
<dbReference type="Pfam" id="PF05833">
    <property type="entry name" value="NFACT_N"/>
    <property type="match status" value="1"/>
</dbReference>
<evidence type="ECO:0000256" key="4">
    <source>
        <dbReference type="ARBA" id="ARBA00022917"/>
    </source>
</evidence>
<dbReference type="Proteomes" id="UP001084197">
    <property type="component" value="Unassembled WGS sequence"/>
</dbReference>
<dbReference type="InterPro" id="IPR008532">
    <property type="entry name" value="NFACT_RNA-bd"/>
</dbReference>
<name>A0A9J6RCD4_9BACI</name>
<comment type="similarity">
    <text evidence="5">Belongs to the NEMF family.</text>
</comment>
<keyword evidence="9" id="KW-1185">Reference proteome</keyword>
<evidence type="ECO:0000256" key="2">
    <source>
        <dbReference type="ARBA" id="ARBA00022730"/>
    </source>
</evidence>
<evidence type="ECO:0000256" key="1">
    <source>
        <dbReference type="ARBA" id="ARBA00022555"/>
    </source>
</evidence>
<feature type="coiled-coil region" evidence="5">
    <location>
        <begin position="294"/>
        <end position="321"/>
    </location>
</feature>
<dbReference type="GO" id="GO:0019843">
    <property type="term" value="F:rRNA binding"/>
    <property type="evidence" value="ECO:0007669"/>
    <property type="project" value="UniProtKB-UniRule"/>
</dbReference>
<dbReference type="PANTHER" id="PTHR15239">
    <property type="entry name" value="NUCLEAR EXPORT MEDIATOR FACTOR NEMF"/>
    <property type="match status" value="1"/>
</dbReference>
<comment type="function">
    <text evidence="5">Key component of the ribosome quality control system (RQC), a ribosome-associated complex that mediates the extraction of incompletely synthesized nascent chains from stalled ribosomes and their subsequent degradation. RqcH recruits Ala-charged tRNA, and with RqcP directs the elongation of stalled nascent chains on 50S ribosomal subunits, leading to non-templated C-terminal alanine extensions (Ala tail). The Ala tail promotes nascent chain degradation. May add between 1 and at least 8 Ala residues. Binds to stalled 50S ribosomal subunits.</text>
</comment>
<gene>
    <name evidence="5" type="primary">rqcH</name>
    <name evidence="8" type="ORF">OWO01_09095</name>
</gene>
<dbReference type="AlphaFoldDB" id="A0A9J6RCD4"/>
<evidence type="ECO:0000313" key="9">
    <source>
        <dbReference type="Proteomes" id="UP001084197"/>
    </source>
</evidence>
<comment type="subunit">
    <text evidence="5">Associates with stalled 50S ribosomal subunits. Binds to RqcP.</text>
</comment>
<dbReference type="Pfam" id="PF05670">
    <property type="entry name" value="NFACT-R_1"/>
    <property type="match status" value="1"/>
</dbReference>
<dbReference type="FunFam" id="2.30.310.10:FF:000004">
    <property type="entry name" value="Fibronectin-binding protein A"/>
    <property type="match status" value="1"/>
</dbReference>
<reference evidence="8" key="1">
    <citation type="submission" date="2022-11" db="EMBL/GenBank/DDBJ databases">
        <title>WGS of Natronobacillus azotifigens 24KS-1, an anaerobic diazotrophic haloalkaliphile from soda-rich habitats.</title>
        <authorList>
            <person name="Sorokin D.Y."/>
            <person name="Merkel A.Y."/>
        </authorList>
    </citation>
    <scope>NUCLEOTIDE SEQUENCE</scope>
    <source>
        <strain evidence="8">24KS-1</strain>
    </source>
</reference>
<dbReference type="GO" id="GO:0043023">
    <property type="term" value="F:ribosomal large subunit binding"/>
    <property type="evidence" value="ECO:0007669"/>
    <property type="project" value="UniProtKB-UniRule"/>
</dbReference>
<comment type="caution">
    <text evidence="8">The sequence shown here is derived from an EMBL/GenBank/DDBJ whole genome shotgun (WGS) entry which is preliminary data.</text>
</comment>
<dbReference type="PANTHER" id="PTHR15239:SF6">
    <property type="entry name" value="RIBOSOME QUALITY CONTROL COMPLEX SUBUNIT NEMF"/>
    <property type="match status" value="1"/>
</dbReference>
<protein>
    <recommendedName>
        <fullName evidence="5">Rqc2 homolog RqcH</fullName>
        <shortName evidence="5">RqcH</shortName>
    </recommendedName>
</protein>
<dbReference type="Gene3D" id="3.40.970.40">
    <property type="entry name" value="fibrinogen binding protein from staphylococcus aureus domain like"/>
    <property type="match status" value="1"/>
</dbReference>
<feature type="compositionally biased region" description="Basic residues" evidence="6">
    <location>
        <begin position="433"/>
        <end position="445"/>
    </location>
</feature>
<accession>A0A9J6RCD4</accession>
<sequence>MGFDGVVTRAITKEMIDELRTGRILKIYQPTKTELVLTIRAHGKNKSLLLSAHPSYARVHITKDSYHNPTEPPMFCMLLRKHLVGSFIESIEQYENERIISFSIRGKNEIGDEIRKTLRIELMGKHSNILLLDQEKGHILDSIKHVSPNQNRHRTILPGQDYVYPPNQNKQNPITLNKEELEQLLDPSAENLAQQLVNNLMGMSPLLANEIIHRVDSDSISAYGDVFTDVMNQIKNHQYTPIIYMGNKEDFYVLELQQYTQASKTFDTVSIMLDAFYSGKAERDRVKQQAGDLARLLKNELEKNNRKIKKQQQTIKKADRADNYQRKGELLTAHLHLVNQGDSSVEVIDYYDPDQKTMKIELNPNKTPSENAQSYFKTYQKLKTSKAKLAIEIEKAHSEICYLTDIIQQVETAREEDIEEIRQELREQGYLKTKGKQQKKQKKQVKPNPETYYGSDGTPILVGRNNKQNEYLTNRLAAKNDIWLHTKDIPGSHVIIRSANPSEDTLAEAAQLAALFSKASTSSSVPVDYTEVRHVKKPNGAKPGYVTYDQQKTVFVTPDRSFLETLKEDPLSKENK</sequence>
<organism evidence="8 9">
    <name type="scientific">Natronobacillus azotifigens</name>
    <dbReference type="NCBI Taxonomy" id="472978"/>
    <lineage>
        <taxon>Bacteria</taxon>
        <taxon>Bacillati</taxon>
        <taxon>Bacillota</taxon>
        <taxon>Bacilli</taxon>
        <taxon>Bacillales</taxon>
        <taxon>Bacillaceae</taxon>
        <taxon>Natronobacillus</taxon>
    </lineage>
</organism>
<keyword evidence="5" id="KW-0175">Coiled coil</keyword>
<dbReference type="GO" id="GO:0000049">
    <property type="term" value="F:tRNA binding"/>
    <property type="evidence" value="ECO:0007669"/>
    <property type="project" value="UniProtKB-UniRule"/>
</dbReference>
<dbReference type="InterPro" id="IPR051608">
    <property type="entry name" value="RQC_Subunit_NEMF"/>
</dbReference>
<dbReference type="GO" id="GO:0072344">
    <property type="term" value="P:rescue of stalled ribosome"/>
    <property type="evidence" value="ECO:0007669"/>
    <property type="project" value="UniProtKB-UniRule"/>
</dbReference>
<keyword evidence="1 5" id="KW-0820">tRNA-binding</keyword>
<keyword evidence="3 5" id="KW-0694">RNA-binding</keyword>
<evidence type="ECO:0000256" key="6">
    <source>
        <dbReference type="SAM" id="MobiDB-lite"/>
    </source>
</evidence>
<dbReference type="EMBL" id="JAPRAT010000016">
    <property type="protein sequence ID" value="MCZ0703370.1"/>
    <property type="molecule type" value="Genomic_DNA"/>
</dbReference>
<dbReference type="HAMAP" id="MF_00844_B">
    <property type="entry name" value="RqcH_B"/>
    <property type="match status" value="1"/>
</dbReference>
<keyword evidence="2 5" id="KW-0699">rRNA-binding</keyword>
<feature type="region of interest" description="Disordered" evidence="6">
    <location>
        <begin position="432"/>
        <end position="458"/>
    </location>
</feature>
<dbReference type="RefSeq" id="WP_268780142.1">
    <property type="nucleotide sequence ID" value="NZ_JAPRAT010000016.1"/>
</dbReference>
<dbReference type="Gene3D" id="2.30.310.10">
    <property type="entry name" value="ibrinogen binding protein from staphylococcus aureus domain"/>
    <property type="match status" value="1"/>
</dbReference>
<feature type="domain" description="NFACT RNA-binding" evidence="7">
    <location>
        <begin position="453"/>
        <end position="540"/>
    </location>
</feature>
<dbReference type="GO" id="GO:1990112">
    <property type="term" value="C:RQC complex"/>
    <property type="evidence" value="ECO:0007669"/>
    <property type="project" value="TreeGrafter"/>
</dbReference>
<evidence type="ECO:0000259" key="7">
    <source>
        <dbReference type="Pfam" id="PF05670"/>
    </source>
</evidence>
<proteinExistence type="inferred from homology"/>